<evidence type="ECO:0000256" key="1">
    <source>
        <dbReference type="SAM" id="Coils"/>
    </source>
</evidence>
<dbReference type="GeneID" id="93328705"/>
<dbReference type="EMBL" id="PEQY01000001">
    <property type="protein sequence ID" value="PIM80617.1"/>
    <property type="molecule type" value="Genomic_DNA"/>
</dbReference>
<evidence type="ECO:0000313" key="2">
    <source>
        <dbReference type="EMBL" id="PIM80617.1"/>
    </source>
</evidence>
<protein>
    <submittedName>
        <fullName evidence="2">Uncharacterized protein</fullName>
    </submittedName>
</protein>
<sequence>MFKFLKSIFSNEENKDEETQKKDKDLIKTTTGFSMADSIYDSTTEAGKTFYKSEIYNRENYDSTYKADYKKNIFQNNEEVRDSYTGKILVSNEELAKELYEDDWAKHSAETDHIVPLKKIHAEHKKDKWIKEDDIKDIANKDKNYEIISKSTNTAKGPKTNEEFVNSVDEKHGISDENKKLAIERGDEANTYIEDSFKKRSIKNMLETGHTAGKNTMVNAGVTTMTTSGTMNLIAYIKGDISGTEALKNTANDTIKSGATGYALGNSLTLVSHTLSDSSSKFIQALVKSNVPGKVITAVMTTGNTLKRYANNEISTQECIMEIGEKGINCMSVGYAMAAGQTLIPIPVIGAAIGALIGSVVVGKYSNGIKENLKIRELEHQKRLELIAEYEKTEKQAKQFKEELDAYLKSYFKEYQDCFDEALFEIKYAFQNGDADSIIKGANKITEKLGGEVKYNNIKEFKDFLMDDSIDTF</sequence>
<reference evidence="2 3" key="1">
    <citation type="submission" date="2017-11" db="EMBL/GenBank/DDBJ databases">
        <title>Genome sequencing of Fusobacterium periodonticum KCOM 1259.</title>
        <authorList>
            <person name="Kook J.-K."/>
            <person name="Park S.-N."/>
            <person name="Lim Y.K."/>
        </authorList>
    </citation>
    <scope>NUCLEOTIDE SEQUENCE [LARGE SCALE GENOMIC DNA]</scope>
    <source>
        <strain evidence="2 3">KCOM 1259</strain>
    </source>
</reference>
<dbReference type="Proteomes" id="UP000229011">
    <property type="component" value="Unassembled WGS sequence"/>
</dbReference>
<dbReference type="RefSeq" id="WP_099959213.1">
    <property type="nucleotide sequence ID" value="NZ_PEQY01000001.1"/>
</dbReference>
<organism evidence="2 3">
    <name type="scientific">Fusobacterium pseudoperiodonticum</name>
    <dbReference type="NCBI Taxonomy" id="2663009"/>
    <lineage>
        <taxon>Bacteria</taxon>
        <taxon>Fusobacteriati</taxon>
        <taxon>Fusobacteriota</taxon>
        <taxon>Fusobacteriia</taxon>
        <taxon>Fusobacteriales</taxon>
        <taxon>Fusobacteriaceae</taxon>
        <taxon>Fusobacterium</taxon>
    </lineage>
</organism>
<feature type="coiled-coil region" evidence="1">
    <location>
        <begin position="383"/>
        <end position="410"/>
    </location>
</feature>
<keyword evidence="1" id="KW-0175">Coiled coil</keyword>
<gene>
    <name evidence="2" type="ORF">CTM71_09715</name>
</gene>
<name>A0A2G9EI60_9FUSO</name>
<proteinExistence type="predicted"/>
<comment type="caution">
    <text evidence="2">The sequence shown here is derived from an EMBL/GenBank/DDBJ whole genome shotgun (WGS) entry which is preliminary data.</text>
</comment>
<dbReference type="AlphaFoldDB" id="A0A2G9EI60"/>
<evidence type="ECO:0000313" key="3">
    <source>
        <dbReference type="Proteomes" id="UP000229011"/>
    </source>
</evidence>
<accession>A0A2G9EI60</accession>